<name>A0A1Y2F8D0_9FUNG</name>
<evidence type="ECO:0000259" key="6">
    <source>
        <dbReference type="PROSITE" id="PS50089"/>
    </source>
</evidence>
<dbReference type="SMART" id="SM00184">
    <property type="entry name" value="RING"/>
    <property type="match status" value="1"/>
</dbReference>
<dbReference type="SUPFAM" id="SSF57850">
    <property type="entry name" value="RING/U-box"/>
    <property type="match status" value="1"/>
</dbReference>
<dbReference type="AlphaFoldDB" id="A0A1Y2F8D0"/>
<protein>
    <recommendedName>
        <fullName evidence="6">RING-type domain-containing protein</fullName>
    </recommendedName>
</protein>
<keyword evidence="1" id="KW-0479">Metal-binding</keyword>
<dbReference type="InterPro" id="IPR001841">
    <property type="entry name" value="Znf_RING"/>
</dbReference>
<keyword evidence="3" id="KW-0862">Zinc</keyword>
<dbReference type="GO" id="GO:0043161">
    <property type="term" value="P:proteasome-mediated ubiquitin-dependent protein catabolic process"/>
    <property type="evidence" value="ECO:0007669"/>
    <property type="project" value="TreeGrafter"/>
</dbReference>
<dbReference type="GO" id="GO:0061630">
    <property type="term" value="F:ubiquitin protein ligase activity"/>
    <property type="evidence" value="ECO:0007669"/>
    <property type="project" value="TreeGrafter"/>
</dbReference>
<feature type="domain" description="RING-type" evidence="6">
    <location>
        <begin position="205"/>
        <end position="247"/>
    </location>
</feature>
<keyword evidence="5" id="KW-0175">Coiled coil</keyword>
<sequence>MIDNYHLIKDQDQVNKVYYSQIIKNFKSASEALETTNKSFKYLKKETDELKKNKTKLQKINEDLYKDMANKNKEITDLVEKLNTTIQDYEIKIEKKEEEMWALSCRMAESELKKSPSTSNDKAGYDVESNWKDKNEVLTNEIKGLREKIMDKDSHIEELTKEVQRLNKKQYNARLKKIKIKEQKISEKINEYILDEERIEVIFICPKCLSILKEPVTLSPCGHTYCKECLETIKNENYNTLYCQECTIPVKKSYENKILNKICSEISHRHDITKTLMLTISELKENDNDSIEEKK</sequence>
<dbReference type="Gene3D" id="3.30.40.10">
    <property type="entry name" value="Zinc/RING finger domain, C3HC4 (zinc finger)"/>
    <property type="match status" value="1"/>
</dbReference>
<keyword evidence="8" id="KW-1185">Reference proteome</keyword>
<feature type="coiled-coil region" evidence="5">
    <location>
        <begin position="43"/>
        <end position="188"/>
    </location>
</feature>
<proteinExistence type="predicted"/>
<evidence type="ECO:0000313" key="8">
    <source>
        <dbReference type="Proteomes" id="UP000193920"/>
    </source>
</evidence>
<dbReference type="PANTHER" id="PTHR45877:SF2">
    <property type="entry name" value="E3 UBIQUITIN-PROTEIN LIGASE SINA-RELATED"/>
    <property type="match status" value="1"/>
</dbReference>
<dbReference type="Pfam" id="PF13445">
    <property type="entry name" value="zf-RING_UBOX"/>
    <property type="match status" value="1"/>
</dbReference>
<evidence type="ECO:0000256" key="5">
    <source>
        <dbReference type="SAM" id="Coils"/>
    </source>
</evidence>
<accession>A0A1Y2F8D0</accession>
<dbReference type="InterPro" id="IPR013083">
    <property type="entry name" value="Znf_RING/FYVE/PHD"/>
</dbReference>
<evidence type="ECO:0000313" key="7">
    <source>
        <dbReference type="EMBL" id="ORY80129.1"/>
    </source>
</evidence>
<dbReference type="Proteomes" id="UP000193920">
    <property type="component" value="Unassembled WGS sequence"/>
</dbReference>
<dbReference type="PROSITE" id="PS00518">
    <property type="entry name" value="ZF_RING_1"/>
    <property type="match status" value="1"/>
</dbReference>
<keyword evidence="2 4" id="KW-0863">Zinc-finger</keyword>
<evidence type="ECO:0000256" key="3">
    <source>
        <dbReference type="ARBA" id="ARBA00022833"/>
    </source>
</evidence>
<reference evidence="7 8" key="1">
    <citation type="submission" date="2016-08" db="EMBL/GenBank/DDBJ databases">
        <title>A Parts List for Fungal Cellulosomes Revealed by Comparative Genomics.</title>
        <authorList>
            <consortium name="DOE Joint Genome Institute"/>
            <person name="Haitjema C.H."/>
            <person name="Gilmore S.P."/>
            <person name="Henske J.K."/>
            <person name="Solomon K.V."/>
            <person name="De Groot R."/>
            <person name="Kuo A."/>
            <person name="Mondo S.J."/>
            <person name="Salamov A.A."/>
            <person name="Labutti K."/>
            <person name="Zhao Z."/>
            <person name="Chiniquy J."/>
            <person name="Barry K."/>
            <person name="Brewer H.M."/>
            <person name="Purvine S.O."/>
            <person name="Wright A.T."/>
            <person name="Boxma B."/>
            <person name="Van Alen T."/>
            <person name="Hackstein J.H."/>
            <person name="Baker S.E."/>
            <person name="Grigoriev I.V."/>
            <person name="O'Malley M.A."/>
        </authorList>
    </citation>
    <scope>NUCLEOTIDE SEQUENCE [LARGE SCALE GENOMIC DNA]</scope>
    <source>
        <strain evidence="7 8">G1</strain>
    </source>
</reference>
<dbReference type="STRING" id="1754190.A0A1Y2F8D0"/>
<comment type="caution">
    <text evidence="7">The sequence shown here is derived from an EMBL/GenBank/DDBJ whole genome shotgun (WGS) entry which is preliminary data.</text>
</comment>
<evidence type="ECO:0000256" key="4">
    <source>
        <dbReference type="PROSITE-ProRule" id="PRU00175"/>
    </source>
</evidence>
<organism evidence="7 8">
    <name type="scientific">Neocallimastix californiae</name>
    <dbReference type="NCBI Taxonomy" id="1754190"/>
    <lineage>
        <taxon>Eukaryota</taxon>
        <taxon>Fungi</taxon>
        <taxon>Fungi incertae sedis</taxon>
        <taxon>Chytridiomycota</taxon>
        <taxon>Chytridiomycota incertae sedis</taxon>
        <taxon>Neocallimastigomycetes</taxon>
        <taxon>Neocallimastigales</taxon>
        <taxon>Neocallimastigaceae</taxon>
        <taxon>Neocallimastix</taxon>
    </lineage>
</organism>
<dbReference type="PROSITE" id="PS50089">
    <property type="entry name" value="ZF_RING_2"/>
    <property type="match status" value="1"/>
</dbReference>
<dbReference type="GO" id="GO:0005737">
    <property type="term" value="C:cytoplasm"/>
    <property type="evidence" value="ECO:0007669"/>
    <property type="project" value="TreeGrafter"/>
</dbReference>
<evidence type="ECO:0000256" key="2">
    <source>
        <dbReference type="ARBA" id="ARBA00022771"/>
    </source>
</evidence>
<dbReference type="InterPro" id="IPR004162">
    <property type="entry name" value="SINA-like_animal"/>
</dbReference>
<gene>
    <name evidence="7" type="ORF">LY90DRAFT_39358</name>
</gene>
<dbReference type="OrthoDB" id="6105938at2759"/>
<dbReference type="PANTHER" id="PTHR45877">
    <property type="entry name" value="E3 UBIQUITIN-PROTEIN LIGASE SIAH2"/>
    <property type="match status" value="1"/>
</dbReference>
<dbReference type="GO" id="GO:0031624">
    <property type="term" value="F:ubiquitin conjugating enzyme binding"/>
    <property type="evidence" value="ECO:0007669"/>
    <property type="project" value="TreeGrafter"/>
</dbReference>
<dbReference type="GO" id="GO:0008270">
    <property type="term" value="F:zinc ion binding"/>
    <property type="evidence" value="ECO:0007669"/>
    <property type="project" value="UniProtKB-KW"/>
</dbReference>
<dbReference type="InterPro" id="IPR017907">
    <property type="entry name" value="Znf_RING_CS"/>
</dbReference>
<evidence type="ECO:0000256" key="1">
    <source>
        <dbReference type="ARBA" id="ARBA00022723"/>
    </source>
</evidence>
<dbReference type="InterPro" id="IPR027370">
    <property type="entry name" value="Znf-RING_euk"/>
</dbReference>
<dbReference type="EMBL" id="MCOG01000013">
    <property type="protein sequence ID" value="ORY80129.1"/>
    <property type="molecule type" value="Genomic_DNA"/>
</dbReference>